<dbReference type="InterPro" id="IPR013762">
    <property type="entry name" value="Integrase-like_cat_sf"/>
</dbReference>
<dbReference type="Pfam" id="PF00589">
    <property type="entry name" value="Phage_integrase"/>
    <property type="match status" value="1"/>
</dbReference>
<comment type="caution">
    <text evidence="3">The sequence shown here is derived from an EMBL/GenBank/DDBJ whole genome shotgun (WGS) entry which is preliminary data.</text>
</comment>
<proteinExistence type="predicted"/>
<evidence type="ECO:0000313" key="4">
    <source>
        <dbReference type="Proteomes" id="UP001220702"/>
    </source>
</evidence>
<evidence type="ECO:0000259" key="2">
    <source>
        <dbReference type="PROSITE" id="PS51898"/>
    </source>
</evidence>
<reference evidence="3" key="1">
    <citation type="submission" date="2021-11" db="EMBL/GenBank/DDBJ databases">
        <authorList>
            <person name="Denance N."/>
            <person name="Briand M."/>
            <person name="Dupas E."/>
            <person name="Durand K."/>
            <person name="Legendre B."/>
            <person name="Cunty A."/>
            <person name="Donnadieu C."/>
            <person name="Lopez Roques C."/>
            <person name="Cesbron S."/>
            <person name="Jacques M.A."/>
        </authorList>
    </citation>
    <scope>NUCLEOTIDE SEQUENCE</scope>
    <source>
        <strain evidence="3">CFBP8070</strain>
    </source>
</reference>
<dbReference type="GO" id="GO:0006310">
    <property type="term" value="P:DNA recombination"/>
    <property type="evidence" value="ECO:0007669"/>
    <property type="project" value="UniProtKB-KW"/>
</dbReference>
<dbReference type="PROSITE" id="PS51898">
    <property type="entry name" value="TYR_RECOMBINASE"/>
    <property type="match status" value="1"/>
</dbReference>
<dbReference type="GO" id="GO:0003677">
    <property type="term" value="F:DNA binding"/>
    <property type="evidence" value="ECO:0007669"/>
    <property type="project" value="InterPro"/>
</dbReference>
<dbReference type="EMBL" id="JAJKGN010000001">
    <property type="protein sequence ID" value="MDC6407346.1"/>
    <property type="molecule type" value="Genomic_DNA"/>
</dbReference>
<dbReference type="RefSeq" id="WP_238842240.1">
    <property type="nucleotide sequence ID" value="NZ_CP136975.1"/>
</dbReference>
<sequence>MIPGKDAPPRDQVLSLQESAALWDAAILPHERMYLALAYGTLARPEAILGLWREFADTQRRLLTQNPPGRKQTKKHRPVVPICDFLLPWILSVDSGPLVHWHGKPIASFKTAWRALRTRADLPKDTVPKVIRHTMATELRSAGVSAQDIQGMLGHRAHGGTTDVYAKYRPDYMADAVRGIDAYMAQLRASQ</sequence>
<evidence type="ECO:0000313" key="3">
    <source>
        <dbReference type="EMBL" id="MDC6407346.1"/>
    </source>
</evidence>
<name>A0AAW6HQT2_XYLFS</name>
<organism evidence="3 4">
    <name type="scientific">Xylella fastidiosa subsp. multiplex</name>
    <dbReference type="NCBI Taxonomy" id="644357"/>
    <lineage>
        <taxon>Bacteria</taxon>
        <taxon>Pseudomonadati</taxon>
        <taxon>Pseudomonadota</taxon>
        <taxon>Gammaproteobacteria</taxon>
        <taxon>Lysobacterales</taxon>
        <taxon>Lysobacteraceae</taxon>
        <taxon>Xylella</taxon>
    </lineage>
</organism>
<gene>
    <name evidence="3" type="ORF">LOK82_01090</name>
</gene>
<evidence type="ECO:0000256" key="1">
    <source>
        <dbReference type="ARBA" id="ARBA00023172"/>
    </source>
</evidence>
<feature type="domain" description="Tyr recombinase" evidence="2">
    <location>
        <begin position="9"/>
        <end position="178"/>
    </location>
</feature>
<dbReference type="InterPro" id="IPR002104">
    <property type="entry name" value="Integrase_catalytic"/>
</dbReference>
<accession>A0AAW6HQT2</accession>
<dbReference type="SUPFAM" id="SSF56349">
    <property type="entry name" value="DNA breaking-rejoining enzymes"/>
    <property type="match status" value="1"/>
</dbReference>
<dbReference type="AlphaFoldDB" id="A0AAW6HQT2"/>
<reference evidence="3" key="2">
    <citation type="journal article" date="2023" name="Commun. Biol.">
        <title>Suspicions of two bridgehead invasions of Xylella fastidiosa subsp. multiplex in France.</title>
        <authorList>
            <person name="Dupas E."/>
            <person name="Durand K."/>
            <person name="Rieux A."/>
            <person name="Briand M."/>
            <person name="Pruvost O."/>
            <person name="Cunty A."/>
            <person name="Denance N."/>
            <person name="Donnadieu C."/>
            <person name="Legendre B."/>
            <person name="Lopez-Roques C."/>
            <person name="Cesbron S."/>
            <person name="Ravigne V."/>
            <person name="Jacques M.A."/>
        </authorList>
    </citation>
    <scope>NUCLEOTIDE SEQUENCE</scope>
    <source>
        <strain evidence="3">CFBP8070</strain>
    </source>
</reference>
<protein>
    <submittedName>
        <fullName evidence="3">Site-specific integrase</fullName>
    </submittedName>
</protein>
<dbReference type="CDD" id="cd00796">
    <property type="entry name" value="INT_Rci_Hp1_C"/>
    <property type="match status" value="1"/>
</dbReference>
<keyword evidence="1" id="KW-0233">DNA recombination</keyword>
<dbReference type="Gene3D" id="1.10.443.10">
    <property type="entry name" value="Intergrase catalytic core"/>
    <property type="match status" value="1"/>
</dbReference>
<dbReference type="GO" id="GO:0015074">
    <property type="term" value="P:DNA integration"/>
    <property type="evidence" value="ECO:0007669"/>
    <property type="project" value="InterPro"/>
</dbReference>
<dbReference type="InterPro" id="IPR011010">
    <property type="entry name" value="DNA_brk_join_enz"/>
</dbReference>
<dbReference type="Proteomes" id="UP001220702">
    <property type="component" value="Unassembled WGS sequence"/>
</dbReference>